<evidence type="ECO:0000259" key="7">
    <source>
        <dbReference type="PROSITE" id="PS01124"/>
    </source>
</evidence>
<dbReference type="SUPFAM" id="SSF52172">
    <property type="entry name" value="CheY-like"/>
    <property type="match status" value="1"/>
</dbReference>
<dbReference type="InterPro" id="IPR015943">
    <property type="entry name" value="WD40/YVTN_repeat-like_dom_sf"/>
</dbReference>
<feature type="domain" description="Response regulatory" evidence="9">
    <location>
        <begin position="1023"/>
        <end position="1138"/>
    </location>
</feature>
<evidence type="ECO:0000256" key="1">
    <source>
        <dbReference type="ARBA" id="ARBA00000085"/>
    </source>
</evidence>
<accession>A0ABV9KRD0</accession>
<dbReference type="Pfam" id="PF02518">
    <property type="entry name" value="HATPase_c"/>
    <property type="match status" value="1"/>
</dbReference>
<dbReference type="CDD" id="cd00075">
    <property type="entry name" value="HATPase"/>
    <property type="match status" value="1"/>
</dbReference>
<dbReference type="PANTHER" id="PTHR43547">
    <property type="entry name" value="TWO-COMPONENT HISTIDINE KINASE"/>
    <property type="match status" value="1"/>
</dbReference>
<dbReference type="SUPFAM" id="SSF101908">
    <property type="entry name" value="Putative isomerase YbhE"/>
    <property type="match status" value="1"/>
</dbReference>
<keyword evidence="3 6" id="KW-0597">Phosphoprotein</keyword>
<dbReference type="InterPro" id="IPR036097">
    <property type="entry name" value="HisK_dim/P_sf"/>
</dbReference>
<feature type="domain" description="HTH araC/xylS-type" evidence="7">
    <location>
        <begin position="1172"/>
        <end position="1268"/>
    </location>
</feature>
<dbReference type="InterPro" id="IPR003594">
    <property type="entry name" value="HATPase_dom"/>
</dbReference>
<evidence type="ECO:0000313" key="11">
    <source>
        <dbReference type="Proteomes" id="UP001596023"/>
    </source>
</evidence>
<sequence>MYGTLVREVYSICKDDNGFIWAASKTGILRISENDSRLYNLPVTIKDFYFIRLIYKNSKLIAFTSNGQIFIYNELYDCFDLFVDIKQALNDVNANILGLVIDENGTLWIGTTIGLYKYSNQALTLAFNSKAEVQQVDLYKDHNLILATINGIGIFNTQSQKLEYIHKYSAVNEIQVSSFFYDTEFNQIWIGTISNGLFLYSIESKKLKEIIKDELPKQPILTIRKKQASSVLIGIDGQGICEISRDGTKILNIYKEDVNDPFSLQGDGVYDIFCDKDERIWIATFTGGLSFFNQKLSDIDIINHQINNPNSLVNNNVNKVLEDKKGDIWFATNNGLSRWNVKSNRWYRYIHDKRNAAKVFMALCEDDAGNIWAGTYSSGVYVINGNTGKEINHYFHDRDKSGFSGQFISDIFKDMDGNIWMGGTRNIICYQKKENKFRVYESQPINSFSELSSDIILLACTYGLVSLKKSTGEFEVLINNYYVQDIIVLDDNIWITTSGEGLLCYDYKNKTIEKYSTESGILSNYINSITYINGYLWLGTEAGLCQFDINKKKAYTSPSLLSLSRVSFNTNAHFLMKNGNIIWGTNKGGVITNPYILYKNEIEGKIFLQNISISGRSIREYHSLLKGVPVNEQTGLDLSHKQNNFILELLPLGMYTKDIKFSWKMEGLDLKWSHPSNLRLVTYNSLPSGNYKLSIRMYDSSLSKIIDERSLDIEVFPPFWEAWWFRLIIIMVISSVIIYLIKSYSSHLKQKHIKDKIQFFTNMAHDIRTSLTLISAPIEQLNNARELPANLRYYSNLASEQSNRLSSVATQLLDFEKVDLGKGQIFLVMTDIVNLLSRRILIFEEASKKKNIKLNFSFNQSSYFTAIDVLKIEKVVDNLISNAIKYSHSNGRIDIILDCNKCSWSLEVKDYGLGISSKAQKLLFREFYRGDNVVNSRMVGSGIGLLLVKSYVDLHKGQIILNSKENIGSSFIITIPYRRVEIEETVSSHFGQENGEENIVHPEIETEQAVSEEKGSERSKKMHVLVVEDNNELQDFLKNSLQELFHISVANDGEVAWNLINKKIPDLIISDIMMPNMDGFELCQLIKSTFQTSHIPVILLTALSDKTKQLEGLGLGADDYITKPFDITVLTKRIESILKNREIVRERTLKMINATGNKENVFSNELNDRFIKKALDIVRKNIDNSEFGKDEFASAMNVSPSLLYQKMKNLTGQSPIEFIKAIRFNYASELLQSGNYNITEVSEMCGFSSANYFSTAFRKYFGKAPTEY</sequence>
<evidence type="ECO:0000256" key="2">
    <source>
        <dbReference type="ARBA" id="ARBA00012438"/>
    </source>
</evidence>
<proteinExistence type="predicted"/>
<dbReference type="SMART" id="SM00387">
    <property type="entry name" value="HATPase_c"/>
    <property type="match status" value="1"/>
</dbReference>
<keyword evidence="4" id="KW-0805">Transcription regulation</keyword>
<dbReference type="Gene3D" id="1.10.10.60">
    <property type="entry name" value="Homeodomain-like"/>
    <property type="match status" value="1"/>
</dbReference>
<dbReference type="CDD" id="cd00082">
    <property type="entry name" value="HisKA"/>
    <property type="match status" value="1"/>
</dbReference>
<gene>
    <name evidence="10" type="ORF">ACFO6W_02165</name>
</gene>
<evidence type="ECO:0000256" key="3">
    <source>
        <dbReference type="ARBA" id="ARBA00022553"/>
    </source>
</evidence>
<comment type="caution">
    <text evidence="10">The sequence shown here is derived from an EMBL/GenBank/DDBJ whole genome shotgun (WGS) entry which is preliminary data.</text>
</comment>
<dbReference type="InterPro" id="IPR011006">
    <property type="entry name" value="CheY-like_superfamily"/>
</dbReference>
<dbReference type="SMART" id="SM00388">
    <property type="entry name" value="HisKA"/>
    <property type="match status" value="1"/>
</dbReference>
<comment type="catalytic activity">
    <reaction evidence="1">
        <text>ATP + protein L-histidine = ADP + protein N-phospho-L-histidine.</text>
        <dbReference type="EC" id="2.7.13.3"/>
    </reaction>
</comment>
<dbReference type="SUPFAM" id="SSF63829">
    <property type="entry name" value="Calcium-dependent phosphotriesterase"/>
    <property type="match status" value="2"/>
</dbReference>
<dbReference type="PROSITE" id="PS50109">
    <property type="entry name" value="HIS_KIN"/>
    <property type="match status" value="1"/>
</dbReference>
<dbReference type="Proteomes" id="UP001596023">
    <property type="component" value="Unassembled WGS sequence"/>
</dbReference>
<keyword evidence="11" id="KW-1185">Reference proteome</keyword>
<dbReference type="InterPro" id="IPR005467">
    <property type="entry name" value="His_kinase_dom"/>
</dbReference>
<dbReference type="Gene3D" id="2.130.10.10">
    <property type="entry name" value="YVTN repeat-like/Quinoprotein amine dehydrogenase"/>
    <property type="match status" value="2"/>
</dbReference>
<dbReference type="SUPFAM" id="SSF46689">
    <property type="entry name" value="Homeodomain-like"/>
    <property type="match status" value="1"/>
</dbReference>
<dbReference type="InterPro" id="IPR003661">
    <property type="entry name" value="HisK_dim/P_dom"/>
</dbReference>
<dbReference type="InterPro" id="IPR004358">
    <property type="entry name" value="Sig_transdc_His_kin-like_C"/>
</dbReference>
<dbReference type="RefSeq" id="WP_379993663.1">
    <property type="nucleotide sequence ID" value="NZ_JBHSGN010000011.1"/>
</dbReference>
<keyword evidence="5" id="KW-0804">Transcription</keyword>
<dbReference type="InterPro" id="IPR011110">
    <property type="entry name" value="Reg_prop"/>
</dbReference>
<dbReference type="Gene3D" id="2.60.40.10">
    <property type="entry name" value="Immunoglobulins"/>
    <property type="match status" value="1"/>
</dbReference>
<organism evidence="10 11">
    <name type="scientific">Dysgonomonas termitidis</name>
    <dbReference type="NCBI Taxonomy" id="1516126"/>
    <lineage>
        <taxon>Bacteria</taxon>
        <taxon>Pseudomonadati</taxon>
        <taxon>Bacteroidota</taxon>
        <taxon>Bacteroidia</taxon>
        <taxon>Bacteroidales</taxon>
        <taxon>Dysgonomonadaceae</taxon>
        <taxon>Dysgonomonas</taxon>
    </lineage>
</organism>
<dbReference type="CDD" id="cd17574">
    <property type="entry name" value="REC_OmpR"/>
    <property type="match status" value="1"/>
</dbReference>
<protein>
    <recommendedName>
        <fullName evidence="2">histidine kinase</fullName>
        <ecNumber evidence="2">2.7.13.3</ecNumber>
    </recommendedName>
</protein>
<dbReference type="Pfam" id="PF00072">
    <property type="entry name" value="Response_reg"/>
    <property type="match status" value="1"/>
</dbReference>
<evidence type="ECO:0000259" key="9">
    <source>
        <dbReference type="PROSITE" id="PS50110"/>
    </source>
</evidence>
<dbReference type="Pfam" id="PF07494">
    <property type="entry name" value="Reg_prop"/>
    <property type="match status" value="3"/>
</dbReference>
<reference evidence="11" key="1">
    <citation type="journal article" date="2019" name="Int. J. Syst. Evol. Microbiol.">
        <title>The Global Catalogue of Microorganisms (GCM) 10K type strain sequencing project: providing services to taxonomists for standard genome sequencing and annotation.</title>
        <authorList>
            <consortium name="The Broad Institute Genomics Platform"/>
            <consortium name="The Broad Institute Genome Sequencing Center for Infectious Disease"/>
            <person name="Wu L."/>
            <person name="Ma J."/>
        </authorList>
    </citation>
    <scope>NUCLEOTIDE SEQUENCE [LARGE SCALE GENOMIC DNA]</scope>
    <source>
        <strain evidence="11">CCUG 66188</strain>
    </source>
</reference>
<dbReference type="Pfam" id="PF00512">
    <property type="entry name" value="HisKA"/>
    <property type="match status" value="1"/>
</dbReference>
<dbReference type="PROSITE" id="PS50110">
    <property type="entry name" value="RESPONSE_REGULATORY"/>
    <property type="match status" value="1"/>
</dbReference>
<dbReference type="Gene3D" id="3.40.50.2300">
    <property type="match status" value="1"/>
</dbReference>
<dbReference type="SUPFAM" id="SSF47384">
    <property type="entry name" value="Homodimeric domain of signal transducing histidine kinase"/>
    <property type="match status" value="1"/>
</dbReference>
<dbReference type="PROSITE" id="PS01124">
    <property type="entry name" value="HTH_ARAC_FAMILY_2"/>
    <property type="match status" value="1"/>
</dbReference>
<dbReference type="PRINTS" id="PR00344">
    <property type="entry name" value="BCTRLSENSOR"/>
</dbReference>
<evidence type="ECO:0000256" key="5">
    <source>
        <dbReference type="ARBA" id="ARBA00023163"/>
    </source>
</evidence>
<dbReference type="InterPro" id="IPR009057">
    <property type="entry name" value="Homeodomain-like_sf"/>
</dbReference>
<evidence type="ECO:0000313" key="10">
    <source>
        <dbReference type="EMBL" id="MFC4672491.1"/>
    </source>
</evidence>
<dbReference type="InterPro" id="IPR036890">
    <property type="entry name" value="HATPase_C_sf"/>
</dbReference>
<evidence type="ECO:0000256" key="4">
    <source>
        <dbReference type="ARBA" id="ARBA00023015"/>
    </source>
</evidence>
<evidence type="ECO:0000259" key="8">
    <source>
        <dbReference type="PROSITE" id="PS50109"/>
    </source>
</evidence>
<dbReference type="PANTHER" id="PTHR43547:SF2">
    <property type="entry name" value="HYBRID SIGNAL TRANSDUCTION HISTIDINE KINASE C"/>
    <property type="match status" value="1"/>
</dbReference>
<dbReference type="Pfam" id="PF12833">
    <property type="entry name" value="HTH_18"/>
    <property type="match status" value="1"/>
</dbReference>
<feature type="modified residue" description="4-aspartylphosphate" evidence="6">
    <location>
        <position position="1071"/>
    </location>
</feature>
<dbReference type="Gene3D" id="1.10.287.130">
    <property type="match status" value="1"/>
</dbReference>
<dbReference type="SMART" id="SM00342">
    <property type="entry name" value="HTH_ARAC"/>
    <property type="match status" value="1"/>
</dbReference>
<feature type="domain" description="Histidine kinase" evidence="8">
    <location>
        <begin position="762"/>
        <end position="979"/>
    </location>
</feature>
<name>A0ABV9KRD0_9BACT</name>
<dbReference type="EC" id="2.7.13.3" evidence="2"/>
<dbReference type="Pfam" id="PF07495">
    <property type="entry name" value="Y_Y_Y"/>
    <property type="match status" value="1"/>
</dbReference>
<dbReference type="InterPro" id="IPR001789">
    <property type="entry name" value="Sig_transdc_resp-reg_receiver"/>
</dbReference>
<dbReference type="SUPFAM" id="SSF55874">
    <property type="entry name" value="ATPase domain of HSP90 chaperone/DNA topoisomerase II/histidine kinase"/>
    <property type="match status" value="1"/>
</dbReference>
<dbReference type="EMBL" id="JBHSGN010000011">
    <property type="protein sequence ID" value="MFC4672491.1"/>
    <property type="molecule type" value="Genomic_DNA"/>
</dbReference>
<dbReference type="SMART" id="SM00448">
    <property type="entry name" value="REC"/>
    <property type="match status" value="1"/>
</dbReference>
<dbReference type="InterPro" id="IPR018060">
    <property type="entry name" value="HTH_AraC"/>
</dbReference>
<dbReference type="Gene3D" id="3.30.565.10">
    <property type="entry name" value="Histidine kinase-like ATPase, C-terminal domain"/>
    <property type="match status" value="1"/>
</dbReference>
<dbReference type="InterPro" id="IPR013783">
    <property type="entry name" value="Ig-like_fold"/>
</dbReference>
<evidence type="ECO:0000256" key="6">
    <source>
        <dbReference type="PROSITE-ProRule" id="PRU00169"/>
    </source>
</evidence>
<dbReference type="InterPro" id="IPR011123">
    <property type="entry name" value="Y_Y_Y"/>
</dbReference>